<keyword evidence="2" id="KW-1133">Transmembrane helix</keyword>
<keyword evidence="4" id="KW-1185">Reference proteome</keyword>
<dbReference type="STRING" id="574087.Acear_1761"/>
<sequence length="189" mass="21923">MIIMEWSNLSSREQKLILIGLIVILSVGYYYYIYQPQVKRLAEVKQQVEQKLNELRVESKVLEKKKELKQKYELLQQQLQEKEGNFLEIGDDSRLIVDLGNLADQTGVELLSTGPAESIKDDIYIQYPVKVNLEGTYNNIIDFVNKIVELDYLIRIQNLNISSKLAPTDRIQVEMRIIGYALEQKSGDR</sequence>
<protein>
    <recommendedName>
        <fullName evidence="5">Pilus assembly protein PilO</fullName>
    </recommendedName>
</protein>
<dbReference type="InterPro" id="IPR007445">
    <property type="entry name" value="PilO"/>
</dbReference>
<dbReference type="Pfam" id="PF04350">
    <property type="entry name" value="PilO"/>
    <property type="match status" value="1"/>
</dbReference>
<evidence type="ECO:0008006" key="5">
    <source>
        <dbReference type="Google" id="ProtNLM"/>
    </source>
</evidence>
<keyword evidence="2" id="KW-0472">Membrane</keyword>
<keyword evidence="2" id="KW-0812">Transmembrane</keyword>
<accession>D9QRX5</accession>
<dbReference type="KEGG" id="aar:Acear_1761"/>
<dbReference type="PANTHER" id="PTHR39555">
    <property type="entry name" value="FIMBRIAL ASSEMBLY PROTEIN PILO-LIKE PROTEIN-RELATED"/>
    <property type="match status" value="1"/>
</dbReference>
<dbReference type="InterPro" id="IPR014717">
    <property type="entry name" value="Transl_elong_EF1B/ribsomal_bS6"/>
</dbReference>
<dbReference type="eggNOG" id="COG3167">
    <property type="taxonomic scope" value="Bacteria"/>
</dbReference>
<dbReference type="GO" id="GO:0043107">
    <property type="term" value="P:type IV pilus-dependent motility"/>
    <property type="evidence" value="ECO:0007669"/>
    <property type="project" value="InterPro"/>
</dbReference>
<proteinExistence type="predicted"/>
<feature type="transmembrane region" description="Helical" evidence="2">
    <location>
        <begin position="16"/>
        <end position="34"/>
    </location>
</feature>
<evidence type="ECO:0000313" key="3">
    <source>
        <dbReference type="EMBL" id="ADL13266.1"/>
    </source>
</evidence>
<keyword evidence="1" id="KW-0175">Coiled coil</keyword>
<dbReference type="GO" id="GO:0043683">
    <property type="term" value="P:type IV pilus assembly"/>
    <property type="evidence" value="ECO:0007669"/>
    <property type="project" value="InterPro"/>
</dbReference>
<feature type="coiled-coil region" evidence="1">
    <location>
        <begin position="38"/>
        <end position="85"/>
    </location>
</feature>
<dbReference type="Proteomes" id="UP000001661">
    <property type="component" value="Chromosome"/>
</dbReference>
<dbReference type="Gene3D" id="3.30.70.60">
    <property type="match status" value="1"/>
</dbReference>
<organism evidence="3 4">
    <name type="scientific">Acetohalobium arabaticum (strain ATCC 49924 / DSM 5501 / Z-7288)</name>
    <dbReference type="NCBI Taxonomy" id="574087"/>
    <lineage>
        <taxon>Bacteria</taxon>
        <taxon>Bacillati</taxon>
        <taxon>Bacillota</taxon>
        <taxon>Clostridia</taxon>
        <taxon>Halanaerobiales</taxon>
        <taxon>Halobacteroidaceae</taxon>
        <taxon>Acetohalobium</taxon>
    </lineage>
</organism>
<dbReference type="PANTHER" id="PTHR39555:SF1">
    <property type="entry name" value="TYPE IV PILUS INNER MEMBRANE COMPONENT PILO"/>
    <property type="match status" value="1"/>
</dbReference>
<gene>
    <name evidence="3" type="ordered locus">Acear_1761</name>
</gene>
<evidence type="ECO:0000256" key="2">
    <source>
        <dbReference type="SAM" id="Phobius"/>
    </source>
</evidence>
<dbReference type="EMBL" id="CP002105">
    <property type="protein sequence ID" value="ADL13266.1"/>
    <property type="molecule type" value="Genomic_DNA"/>
</dbReference>
<dbReference type="AlphaFoldDB" id="D9QRX5"/>
<evidence type="ECO:0000256" key="1">
    <source>
        <dbReference type="SAM" id="Coils"/>
    </source>
</evidence>
<evidence type="ECO:0000313" key="4">
    <source>
        <dbReference type="Proteomes" id="UP000001661"/>
    </source>
</evidence>
<reference evidence="3 4" key="1">
    <citation type="journal article" date="2010" name="Stand. Genomic Sci.">
        <title>Complete genome sequence of Acetohalobium arabaticum type strain (Z-7288).</title>
        <authorList>
            <person name="Sikorski J."/>
            <person name="Lapidus A."/>
            <person name="Chertkov O."/>
            <person name="Lucas S."/>
            <person name="Copeland A."/>
            <person name="Glavina Del Rio T."/>
            <person name="Nolan M."/>
            <person name="Tice H."/>
            <person name="Cheng J.F."/>
            <person name="Han C."/>
            <person name="Brambilla E."/>
            <person name="Pitluck S."/>
            <person name="Liolios K."/>
            <person name="Ivanova N."/>
            <person name="Mavromatis K."/>
            <person name="Mikhailova N."/>
            <person name="Pati A."/>
            <person name="Bruce D."/>
            <person name="Detter C."/>
            <person name="Tapia R."/>
            <person name="Goodwin L."/>
            <person name="Chen A."/>
            <person name="Palaniappan K."/>
            <person name="Land M."/>
            <person name="Hauser L."/>
            <person name="Chang Y.J."/>
            <person name="Jeffries C.D."/>
            <person name="Rohde M."/>
            <person name="Goker M."/>
            <person name="Spring S."/>
            <person name="Woyke T."/>
            <person name="Bristow J."/>
            <person name="Eisen J.A."/>
            <person name="Markowitz V."/>
            <person name="Hugenholtz P."/>
            <person name="Kyrpides N.C."/>
            <person name="Klenk H.P."/>
        </authorList>
    </citation>
    <scope>NUCLEOTIDE SEQUENCE [LARGE SCALE GENOMIC DNA]</scope>
    <source>
        <strain evidence="4">ATCC 49924 / DSM 5501 / Z-7288</strain>
    </source>
</reference>
<dbReference type="HOGENOM" id="CLU_1431724_0_0_9"/>
<name>D9QRX5_ACEAZ</name>